<evidence type="ECO:0000313" key="1">
    <source>
        <dbReference type="EMBL" id="MBM7478144.1"/>
    </source>
</evidence>
<dbReference type="Proteomes" id="UP000698059">
    <property type="component" value="Unassembled WGS sequence"/>
</dbReference>
<accession>A0ABS2LDC4</accession>
<sequence length="36" mass="3819">MLLVSKALSNSFVIGAVRLGDPGAERWWFGGEAAGR</sequence>
<organism evidence="1 2">
    <name type="scientific">Oerskovia jenensis</name>
    <dbReference type="NCBI Taxonomy" id="162169"/>
    <lineage>
        <taxon>Bacteria</taxon>
        <taxon>Bacillati</taxon>
        <taxon>Actinomycetota</taxon>
        <taxon>Actinomycetes</taxon>
        <taxon>Micrococcales</taxon>
        <taxon>Cellulomonadaceae</taxon>
        <taxon>Oerskovia</taxon>
    </lineage>
</organism>
<reference evidence="1 2" key="1">
    <citation type="submission" date="2021-01" db="EMBL/GenBank/DDBJ databases">
        <title>Sequencing the genomes of 1000 actinobacteria strains.</title>
        <authorList>
            <person name="Klenk H.-P."/>
        </authorList>
    </citation>
    <scope>NUCLEOTIDE SEQUENCE [LARGE SCALE GENOMIC DNA]</scope>
    <source>
        <strain evidence="1 2">DSM 46000</strain>
    </source>
</reference>
<protein>
    <submittedName>
        <fullName evidence="1">Uncharacterized protein</fullName>
    </submittedName>
</protein>
<comment type="caution">
    <text evidence="1">The sequence shown here is derived from an EMBL/GenBank/DDBJ whole genome shotgun (WGS) entry which is preliminary data.</text>
</comment>
<evidence type="ECO:0000313" key="2">
    <source>
        <dbReference type="Proteomes" id="UP000698059"/>
    </source>
</evidence>
<gene>
    <name evidence="1" type="ORF">JOD49_001064</name>
</gene>
<proteinExistence type="predicted"/>
<name>A0ABS2LDC4_9CELL</name>
<keyword evidence="2" id="KW-1185">Reference proteome</keyword>
<dbReference type="EMBL" id="JAFBBO010000001">
    <property type="protein sequence ID" value="MBM7478144.1"/>
    <property type="molecule type" value="Genomic_DNA"/>
</dbReference>